<keyword evidence="5" id="KW-0548">Nucleotidyltransferase</keyword>
<keyword evidence="6" id="KW-0547">Nucleotide-binding</keyword>
<accession>A0A6G7PRV6</accession>
<keyword evidence="3 8" id="KW-0696">RNA-directed RNA polymerase</keyword>
<feature type="domain" description="RdRp catalytic" evidence="10">
    <location>
        <begin position="321"/>
        <end position="519"/>
    </location>
</feature>
<dbReference type="InterPro" id="IPR001407">
    <property type="entry name" value="RNA_pol_PB1_influenza"/>
</dbReference>
<feature type="compositionally biased region" description="Acidic residues" evidence="9">
    <location>
        <begin position="776"/>
        <end position="789"/>
    </location>
</feature>
<reference evidence="11" key="1">
    <citation type="submission" date="2020-02" db="EMBL/GenBank/DDBJ databases">
        <title>Comparative analysis of RNA virome composition in rabbits and associated ectoparasites.</title>
        <authorList>
            <person name="Mahar J.E."/>
            <person name="Shi M."/>
            <person name="Hall R.N."/>
            <person name="Strive T."/>
            <person name="Holmes E.C."/>
        </authorList>
    </citation>
    <scope>NUCLEOTIDE SEQUENCE</scope>
    <source>
        <strain evidence="11">GUNCaA_DN56283-7</strain>
    </source>
</reference>
<evidence type="ECO:0000256" key="9">
    <source>
        <dbReference type="SAM" id="MobiDB-lite"/>
    </source>
</evidence>
<evidence type="ECO:0000313" key="11">
    <source>
        <dbReference type="EMBL" id="QIJ70033.1"/>
    </source>
</evidence>
<dbReference type="GO" id="GO:0000166">
    <property type="term" value="F:nucleotide binding"/>
    <property type="evidence" value="ECO:0007669"/>
    <property type="project" value="UniProtKB-KW"/>
</dbReference>
<dbReference type="Pfam" id="PF00602">
    <property type="entry name" value="Flu_PB1"/>
    <property type="match status" value="1"/>
</dbReference>
<proteinExistence type="predicted"/>
<evidence type="ECO:0000256" key="4">
    <source>
        <dbReference type="ARBA" id="ARBA00022679"/>
    </source>
</evidence>
<protein>
    <recommendedName>
        <fullName evidence="2 8">RNA-directed RNA polymerase catalytic subunit</fullName>
        <ecNumber evidence="1 8">2.7.7.48</ecNumber>
    </recommendedName>
</protein>
<feature type="region of interest" description="Disordered" evidence="9">
    <location>
        <begin position="769"/>
        <end position="789"/>
    </location>
</feature>
<dbReference type="GO" id="GO:0003723">
    <property type="term" value="F:RNA binding"/>
    <property type="evidence" value="ECO:0007669"/>
    <property type="project" value="InterPro"/>
</dbReference>
<comment type="catalytic activity">
    <reaction evidence="8">
        <text>RNA(n) + a ribonucleoside 5'-triphosphate = RNA(n+1) + diphosphate</text>
        <dbReference type="Rhea" id="RHEA:21248"/>
        <dbReference type="Rhea" id="RHEA-COMP:14527"/>
        <dbReference type="Rhea" id="RHEA-COMP:17342"/>
        <dbReference type="ChEBI" id="CHEBI:33019"/>
        <dbReference type="ChEBI" id="CHEBI:61557"/>
        <dbReference type="ChEBI" id="CHEBI:140395"/>
        <dbReference type="EC" id="2.7.7.48"/>
    </reaction>
</comment>
<dbReference type="EC" id="2.7.7.48" evidence="1 8"/>
<evidence type="ECO:0000256" key="7">
    <source>
        <dbReference type="ARBA" id="ARBA00022953"/>
    </source>
</evidence>
<evidence type="ECO:0000256" key="8">
    <source>
        <dbReference type="RuleBase" id="RU004330"/>
    </source>
</evidence>
<evidence type="ECO:0000256" key="3">
    <source>
        <dbReference type="ARBA" id="ARBA00022484"/>
    </source>
</evidence>
<evidence type="ECO:0000256" key="1">
    <source>
        <dbReference type="ARBA" id="ARBA00012494"/>
    </source>
</evidence>
<organism evidence="11">
    <name type="scientific">Splett orthomyxo-like virus</name>
    <dbReference type="NCBI Taxonomy" id="2716749"/>
    <lineage>
        <taxon>Viruses</taxon>
        <taxon>Riboviria</taxon>
        <taxon>Orthornavirae</taxon>
        <taxon>Negarnaviricota</taxon>
        <taxon>Polyploviricotina</taxon>
        <taxon>Insthoviricetes</taxon>
        <taxon>Articulavirales</taxon>
        <taxon>Orthomyxoviridae</taxon>
    </lineage>
</organism>
<dbReference type="EMBL" id="MT129719">
    <property type="protein sequence ID" value="QIJ70033.1"/>
    <property type="molecule type" value="Viral_cRNA"/>
</dbReference>
<name>A0A6G7PRV6_9ORTO</name>
<dbReference type="GO" id="GO:0039694">
    <property type="term" value="P:viral RNA genome replication"/>
    <property type="evidence" value="ECO:0007669"/>
    <property type="project" value="InterPro"/>
</dbReference>
<keyword evidence="7" id="KW-0693">Viral RNA replication</keyword>
<dbReference type="GO" id="GO:0003968">
    <property type="term" value="F:RNA-directed RNA polymerase activity"/>
    <property type="evidence" value="ECO:0007669"/>
    <property type="project" value="UniProtKB-KW"/>
</dbReference>
<keyword evidence="4" id="KW-0808">Transferase</keyword>
<evidence type="ECO:0000259" key="10">
    <source>
        <dbReference type="PROSITE" id="PS50525"/>
    </source>
</evidence>
<evidence type="ECO:0000256" key="5">
    <source>
        <dbReference type="ARBA" id="ARBA00022695"/>
    </source>
</evidence>
<evidence type="ECO:0000256" key="6">
    <source>
        <dbReference type="ARBA" id="ARBA00022741"/>
    </source>
</evidence>
<sequence length="789" mass="89045">MNEEPIDPFDDIPNSLLDATFRETRLRKDLIMPEKRKLNNLGTISGFYLYANPPPMAYGTPAPKIAETVLRAFDFNVKNTNRTIKIGKYLIDNPVWENEGLFPFDQVASNWHPGEVHKMAKQFLKENFSSIVSTVDTVIEDAMTRNSDVLTQGKQTWDPILERSVPSAQAYSEMVDLMTDNGLPNHHTLLGFIVNIFKMMALSELKTKENEIIMIDKQVRINSQRIKVQKKSSKTVKKTIKGNSKVFDYIVDLVRSFCGYNKHGERAHLERRAISSPPMGFRAFQLIIEDFHLKLGKRIKGSTISIGGDEKKMKIINTMNSANIDAESIRTLQATQDATKWNECLSAGGFGMMSKTLFDNQVRKEMNLPEVTSNERLFNEICMAGHFFLSIKRIWLGNGLQGCSESFHGEIPICRENFEKFNEKTKMWVSKSIPLLEGNYLSASGGMLMGMHNAASTTMGLLSVGYKPIPGTGIYTLRSSDDSMTLYSASDMEGMNKVIDQENLNLKACGINMSKKKTFIFNYGYGEYTSWYQDGTMVSQYGPETTTLRPGGNNPPDDFNNLARTTSVSLIKLETNEIGAETKLRLGIENIRNLYRIKEQSRQEEGISDDCLVLSDGGKNPWDSSNCHLEETCIKERKAKSDKDREYFLRIRNPDNPFSSEPKEEISWSRDTGSLTMEYAETPRTIFHFVKRANRAITNIKGPTHAQSEKDHAEAVGILTMADISTLIKTPATPIKMSEHIISCIRTLSSTISLSDEEKFSIEQALKTLREGKANEEEEEGNLSDMEEL</sequence>
<dbReference type="InterPro" id="IPR007099">
    <property type="entry name" value="RNA-dir_pol_NSvirus"/>
</dbReference>
<dbReference type="PROSITE" id="PS50525">
    <property type="entry name" value="RDRP_SSRNA_NEG_SEG"/>
    <property type="match status" value="1"/>
</dbReference>
<evidence type="ECO:0000256" key="2">
    <source>
        <dbReference type="ARBA" id="ARBA00020035"/>
    </source>
</evidence>